<dbReference type="InterPro" id="IPR009628">
    <property type="entry name" value="Phage_tape_measure_N"/>
</dbReference>
<dbReference type="Proteomes" id="UP001058290">
    <property type="component" value="Chromosome"/>
</dbReference>
<name>A0ABY5ZX56_9BURK</name>
<feature type="region of interest" description="Disordered" evidence="2">
    <location>
        <begin position="1704"/>
        <end position="1729"/>
    </location>
</feature>
<reference evidence="4" key="1">
    <citation type="submission" date="2022-09" db="EMBL/GenBank/DDBJ databases">
        <title>Bacterial diversity in gut of crayfish and pufferfish.</title>
        <authorList>
            <person name="Huang Y."/>
        </authorList>
    </citation>
    <scope>NUCLEOTIDE SEQUENCE</scope>
    <source>
        <strain evidence="4">PR12</strain>
    </source>
</reference>
<gene>
    <name evidence="4" type="ORF">N4T19_00005</name>
</gene>
<feature type="domain" description="Bacteriophage tail tape measure N-terminal" evidence="3">
    <location>
        <begin position="224"/>
        <end position="425"/>
    </location>
</feature>
<keyword evidence="1" id="KW-0175">Coiled coil</keyword>
<organism evidence="4 5">
    <name type="scientific">Comamonas squillarum</name>
    <dbReference type="NCBI Taxonomy" id="2977320"/>
    <lineage>
        <taxon>Bacteria</taxon>
        <taxon>Pseudomonadati</taxon>
        <taxon>Pseudomonadota</taxon>
        <taxon>Betaproteobacteria</taxon>
        <taxon>Burkholderiales</taxon>
        <taxon>Comamonadaceae</taxon>
        <taxon>Comamonas</taxon>
    </lineage>
</organism>
<protein>
    <submittedName>
        <fullName evidence="4">Phage tail length tape measure family protein</fullName>
    </submittedName>
</protein>
<dbReference type="RefSeq" id="WP_260719129.1">
    <property type="nucleotide sequence ID" value="NZ_CP104377.1"/>
</dbReference>
<evidence type="ECO:0000259" key="3">
    <source>
        <dbReference type="Pfam" id="PF06791"/>
    </source>
</evidence>
<feature type="coiled-coil region" evidence="1">
    <location>
        <begin position="526"/>
        <end position="666"/>
    </location>
</feature>
<proteinExistence type="predicted"/>
<evidence type="ECO:0000313" key="5">
    <source>
        <dbReference type="Proteomes" id="UP001058290"/>
    </source>
</evidence>
<evidence type="ECO:0000256" key="1">
    <source>
        <dbReference type="SAM" id="Coils"/>
    </source>
</evidence>
<accession>A0ABY5ZX56</accession>
<evidence type="ECO:0000256" key="2">
    <source>
        <dbReference type="SAM" id="MobiDB-lite"/>
    </source>
</evidence>
<sequence>MSTENQKFGFTVAAENEASQTFQQIGNDADKMAAKVNQAGQKAAEGVGAIGDGAENAAEKLTRAESRIASAMRKATEETLQAAQAAKSLSGSFELKMDMRGMDASRLQPYIKALRDAESELSVFKAAEAEVGRQNVFAEKHRQAQQLAKSSEYVRFWNQELDRMAAAEKRAASESAFLNSLREQSSAIGKTRADLLELQAAQLGVATQAAPMIAKLREAESGVGKVGMSAAAMSAALRNVPAQFTDIVVSLQAGQAPLTVLLQQGGQLKDMFGGAGAAAKALGGYVLGLVNPFTVAAAAAATLGLAYYQGHQEQIAFVKALTLSGNAAGVTTTQLTEYARQIDAIVGTQAQATAALVAFTQAGVTGADQLRKYAQTAIEWEKATGQAVGDTAKQFADLQKDPLSAVVKLNEGMNFLTADVYEQIKALNDQGKSAQASAVAMDALDSVMRDRSKTIKESLGYLERAWNAIKGAAADAWDAMLNVGRPNTINDRLGAVRKELNSLIDQQGWGETGGGAATGRVTAETKRRVQERIEALRAEEWQLENNAAAEQMNAAAQEVSAKATQASIKWQETLDQHLTKSEKLTRALAAAREEYNNKLSFVPQDDLKKRSELAQQLAKVEASLRDQYKEKGPSKTGGVSMSDTRLSGLEAQLEAARQYGKQLQELGLAAKDLNAGERESLKISAEMEKATDAKTVAKLKNAKATADELGAQLRSNETSEESMKAKDALIKGMYKSAEATEEEAARLEASLSVYGKARIEIERMTLAKLQQQKADMGLIANPEYMAALDKQIAGQQAVIAGLEKLDFKKFSETMGKSLDAAKEELALQQEGISLLGMDEVARRKILAVRKIDLEVAKQIAEVEKTKYSDNSDDNEREKAARRKLIWEKSEVDTQIAIGKIQEEYALQNAEKYNDIFRQGFADFVNNGADGLKAFGKSLKTTILTSASDALYQAFAQKFVMNVAANVTGLIGAGAGFLASLFGGGSEGSAGGNVGNLISAGSTGYSLYSGQGLVGQGSRYLANLVGWGGEAAPAAGYAAPAGAGFAEGAGGAAIPEASWASSASQWVASGGWVMAVPLIAAYLGGMFKEEKQVGSGITGELGGDLYGYQLMRESGSLFGGPKYRYLVAEKEIEQSKAEIERLKKEIADNPDDKRNAYRERQIQQQYSRLEMLSQYDGAIEGSKGPIKVLQDAFLGMREDTASRADSLGLDGDAIRAMRVTLGLDEIHPDTGGKGLELTGLTQEEASAKVQQALAQANEELARSVLGHWEEQTREVTRTVWDNVELPTDGDTQQYGRIGREVTETITEQVFVMSEYVRTGETAVQALTRLSDSLYSVNSVFDMLGLTLMDTSLAGADMASDIIDAFGGADKFSAATGNYYDKFYTDQEKVKNQTRLLNDQLKKLGIETMPASREAFKEYINGIDKSTEEGQKLFASLLGLVDVFDMIYTSAENIASLKGDLQIQLLRAKGNDAEATRLERAKQIKELEKFNDPELVKLQVEIWDTEDKAKADEAAKTLAQQNLQAAISREKEYWNQFAADAKEAFTKASSYVDLFKGSAKSLRASVDDMANSQAAAGMVYIEQALENARRGLGFGDYDQTQSAINAATGGLVMDNYATQAELDYDKKVLAGQLDELGEFAELAKTDAQKQIDLATSQLKRLDDIQTFWQTFGEDQVDATLSVTDAVNALYKLLDPKEQERIKKEEAAKAGLDGGGAKPTTTPTGGGSLGGSVTGSNRVTVVGLTADGRAIFSNGEIGQTPAGQTTYNSTGQMNSNGYSLAEFERFKTSGEFEWDAKLGQWRKRASFAVGTNFVPFDMTANIHRGERIIPEADNRALMEAVRTQSRGPDSAAGAARVEAILLRVEAVVVSVNEHARKLSDNLGRVTNDGSVMAVEVVNRLRLQQ</sequence>
<evidence type="ECO:0000313" key="4">
    <source>
        <dbReference type="EMBL" id="UXC18563.1"/>
    </source>
</evidence>
<dbReference type="Pfam" id="PF06791">
    <property type="entry name" value="TMP_2"/>
    <property type="match status" value="1"/>
</dbReference>
<dbReference type="EMBL" id="CP104377">
    <property type="protein sequence ID" value="UXC18563.1"/>
    <property type="molecule type" value="Genomic_DNA"/>
</dbReference>
<keyword evidence="5" id="KW-1185">Reference proteome</keyword>